<dbReference type="STRING" id="1095629.A0A0C9WJQ8"/>
<feature type="domain" description="ELP1 first N-terminal beta-propeller" evidence="6">
    <location>
        <begin position="9"/>
        <end position="160"/>
    </location>
</feature>
<dbReference type="InterPro" id="IPR006849">
    <property type="entry name" value="Elp1"/>
</dbReference>
<dbReference type="EMBL" id="KN838767">
    <property type="protein sequence ID" value="KIJ95119.1"/>
    <property type="molecule type" value="Genomic_DNA"/>
</dbReference>
<evidence type="ECO:0000256" key="4">
    <source>
        <dbReference type="ARBA" id="ARBA00022490"/>
    </source>
</evidence>
<evidence type="ECO:0000259" key="6">
    <source>
        <dbReference type="Pfam" id="PF04762"/>
    </source>
</evidence>
<accession>A0A0C9WJQ8</accession>
<comment type="pathway">
    <text evidence="2">tRNA modification; 5-methoxycarbonylmethyl-2-thiouridine-tRNA biosynthesis.</text>
</comment>
<dbReference type="GO" id="GO:0002926">
    <property type="term" value="P:tRNA wobble base 5-methoxycarbonylmethyl-2-thiouridinylation"/>
    <property type="evidence" value="ECO:0007669"/>
    <property type="project" value="TreeGrafter"/>
</dbReference>
<evidence type="ECO:0000256" key="3">
    <source>
        <dbReference type="ARBA" id="ARBA00006086"/>
    </source>
</evidence>
<dbReference type="Proteomes" id="UP000054477">
    <property type="component" value="Unassembled WGS sequence"/>
</dbReference>
<evidence type="ECO:0000256" key="5">
    <source>
        <dbReference type="ARBA" id="ARBA00022694"/>
    </source>
</evidence>
<protein>
    <recommendedName>
        <fullName evidence="11">Elongator complex protein 1</fullName>
    </recommendedName>
</protein>
<name>A0A0C9WJQ8_9AGAR</name>
<evidence type="ECO:0000313" key="9">
    <source>
        <dbReference type="EMBL" id="KIJ95119.1"/>
    </source>
</evidence>
<dbReference type="OrthoDB" id="40048at2759"/>
<dbReference type="InterPro" id="IPR056164">
    <property type="entry name" value="Beta-prop_ELP1_1st"/>
</dbReference>
<keyword evidence="5" id="KW-0819">tRNA processing</keyword>
<dbReference type="Pfam" id="PF23925">
    <property type="entry name" value="A-sol_ELP1"/>
    <property type="match status" value="1"/>
</dbReference>
<dbReference type="GO" id="GO:0005829">
    <property type="term" value="C:cytosol"/>
    <property type="evidence" value="ECO:0007669"/>
    <property type="project" value="TreeGrafter"/>
</dbReference>
<comment type="subcellular location">
    <subcellularLocation>
        <location evidence="1">Cytoplasm</location>
    </subcellularLocation>
</comment>
<dbReference type="InterPro" id="IPR056165">
    <property type="entry name" value="Beta-prop_ELP1_2nd"/>
</dbReference>
<reference evidence="9 10" key="1">
    <citation type="submission" date="2014-04" db="EMBL/GenBank/DDBJ databases">
        <authorList>
            <consortium name="DOE Joint Genome Institute"/>
            <person name="Kuo A."/>
            <person name="Kohler A."/>
            <person name="Nagy L.G."/>
            <person name="Floudas D."/>
            <person name="Copeland A."/>
            <person name="Barry K.W."/>
            <person name="Cichocki N."/>
            <person name="Veneault-Fourrey C."/>
            <person name="LaButti K."/>
            <person name="Lindquist E.A."/>
            <person name="Lipzen A."/>
            <person name="Lundell T."/>
            <person name="Morin E."/>
            <person name="Murat C."/>
            <person name="Sun H."/>
            <person name="Tunlid A."/>
            <person name="Henrissat B."/>
            <person name="Grigoriev I.V."/>
            <person name="Hibbett D.S."/>
            <person name="Martin F."/>
            <person name="Nordberg H.P."/>
            <person name="Cantor M.N."/>
            <person name="Hua S.X."/>
        </authorList>
    </citation>
    <scope>NUCLEOTIDE SEQUENCE [LARGE SCALE GENOMIC DNA]</scope>
    <source>
        <strain evidence="9 10">LaAM-08-1</strain>
    </source>
</reference>
<dbReference type="AlphaFoldDB" id="A0A0C9WJQ8"/>
<evidence type="ECO:0000256" key="2">
    <source>
        <dbReference type="ARBA" id="ARBA00005043"/>
    </source>
</evidence>
<evidence type="ECO:0000259" key="8">
    <source>
        <dbReference type="Pfam" id="PF23925"/>
    </source>
</evidence>
<keyword evidence="4" id="KW-0963">Cytoplasm</keyword>
<dbReference type="GO" id="GO:0000049">
    <property type="term" value="F:tRNA binding"/>
    <property type="evidence" value="ECO:0007669"/>
    <property type="project" value="TreeGrafter"/>
</dbReference>
<keyword evidence="10" id="KW-1185">Reference proteome</keyword>
<dbReference type="PANTHER" id="PTHR12747">
    <property type="entry name" value="ELONGATOR COMPLEX PROTEIN 1"/>
    <property type="match status" value="1"/>
</dbReference>
<dbReference type="Pfam" id="PF23797">
    <property type="entry name" value="Beta-prop_ELP1_2nd"/>
    <property type="match status" value="1"/>
</dbReference>
<dbReference type="PANTHER" id="PTHR12747:SF0">
    <property type="entry name" value="ELONGATOR COMPLEX PROTEIN 1"/>
    <property type="match status" value="1"/>
</dbReference>
<dbReference type="Pfam" id="PF04762">
    <property type="entry name" value="Beta-prop_ELP1_1st"/>
    <property type="match status" value="1"/>
</dbReference>
<evidence type="ECO:0008006" key="11">
    <source>
        <dbReference type="Google" id="ProtNLM"/>
    </source>
</evidence>
<organism evidence="9 10">
    <name type="scientific">Laccaria amethystina LaAM-08-1</name>
    <dbReference type="NCBI Taxonomy" id="1095629"/>
    <lineage>
        <taxon>Eukaryota</taxon>
        <taxon>Fungi</taxon>
        <taxon>Dikarya</taxon>
        <taxon>Basidiomycota</taxon>
        <taxon>Agaricomycotina</taxon>
        <taxon>Agaricomycetes</taxon>
        <taxon>Agaricomycetidae</taxon>
        <taxon>Agaricales</taxon>
        <taxon>Agaricineae</taxon>
        <taxon>Hydnangiaceae</taxon>
        <taxon>Laccaria</taxon>
    </lineage>
</organism>
<proteinExistence type="inferred from homology"/>
<dbReference type="GO" id="GO:0033588">
    <property type="term" value="C:elongator holoenzyme complex"/>
    <property type="evidence" value="ECO:0007669"/>
    <property type="project" value="InterPro"/>
</dbReference>
<dbReference type="HOGENOM" id="CLU_427029_0_0_1"/>
<comment type="similarity">
    <text evidence="3">Belongs to the ELP1/IKA1 family.</text>
</comment>
<feature type="domain" description="ELP1 N-terminal second beta-propeller" evidence="7">
    <location>
        <begin position="329"/>
        <end position="437"/>
    </location>
</feature>
<gene>
    <name evidence="9" type="ORF">K443DRAFT_11631</name>
</gene>
<feature type="domain" description="ELP1 alpha-solenoid" evidence="8">
    <location>
        <begin position="480"/>
        <end position="591"/>
    </location>
</feature>
<evidence type="ECO:0000256" key="1">
    <source>
        <dbReference type="ARBA" id="ARBA00004496"/>
    </source>
</evidence>
<dbReference type="InterPro" id="IPR056167">
    <property type="entry name" value="A-sol_ELP1"/>
</dbReference>
<dbReference type="UniPathway" id="UPA00988"/>
<sequence length="641" mass="71729">MRGGWYLAEVEGTFEPGILAAAWNPDESLLAIVTGEQKLVLVTSAFDLLSESPLHADEFGEDAPIDVGWGSIQTQFHGSIGKTAAQAPSITKVGSSPDDNNQPRISWRGDGAFFVVSSLWLEDVNGLRHRTLRVHDRQATLQSTSEVIPGLEHPLVRRPSLLELRGSKNGLRHVEFGLRVEQLGGKAEGVDSGYQRRWGYQVCELDWNADSNVLRVWIEGDDGDIAQFIQRKYAWDTFVSQSQPPNDSGTVAALDGSTILPTPFRVQNVPPPMSSYQLVVVSPPSASYFIDIKLRYIHISDSERRPNKMYVIPVEAKQADRFFIPDGSDSPLTSFPEICLQIETVNLLSKEKDCLPNSVFIGLGKSGQLNTAKVNSESSILSGNVTSFTVTANFVIFTTNTHEAIFMPVKDLSNFKVGDTVSTTTLSRKVERGSRIVTVMPSSMSLVLQMSRGNLETINTIPLVMEVVKQDLDARGPQPQDTITKVSYDIGLELEKIDLAKYVNTILTPHVVKMPPDHEVGLLQHLRLRESDPNLVEEAVKYIIFLVDADQLFDTALGMYDLSLVLMIARTPKRLLFCPDPREYLPFLRELRALDIYYQRFRIDDHLKRYQSALRNLRPAVPKQFDEAISYIELHQLYELA</sequence>
<evidence type="ECO:0000259" key="7">
    <source>
        <dbReference type="Pfam" id="PF23797"/>
    </source>
</evidence>
<evidence type="ECO:0000313" key="10">
    <source>
        <dbReference type="Proteomes" id="UP000054477"/>
    </source>
</evidence>
<reference evidence="10" key="2">
    <citation type="submission" date="2015-01" db="EMBL/GenBank/DDBJ databases">
        <title>Evolutionary Origins and Diversification of the Mycorrhizal Mutualists.</title>
        <authorList>
            <consortium name="DOE Joint Genome Institute"/>
            <consortium name="Mycorrhizal Genomics Consortium"/>
            <person name="Kohler A."/>
            <person name="Kuo A."/>
            <person name="Nagy L.G."/>
            <person name="Floudas D."/>
            <person name="Copeland A."/>
            <person name="Barry K.W."/>
            <person name="Cichocki N."/>
            <person name="Veneault-Fourrey C."/>
            <person name="LaButti K."/>
            <person name="Lindquist E.A."/>
            <person name="Lipzen A."/>
            <person name="Lundell T."/>
            <person name="Morin E."/>
            <person name="Murat C."/>
            <person name="Riley R."/>
            <person name="Ohm R."/>
            <person name="Sun H."/>
            <person name="Tunlid A."/>
            <person name="Henrissat B."/>
            <person name="Grigoriev I.V."/>
            <person name="Hibbett D.S."/>
            <person name="Martin F."/>
        </authorList>
    </citation>
    <scope>NUCLEOTIDE SEQUENCE [LARGE SCALE GENOMIC DNA]</scope>
    <source>
        <strain evidence="10">LaAM-08-1</strain>
    </source>
</reference>